<name>A0A1S1YV37_FLAPC</name>
<comment type="caution">
    <text evidence="1">The sequence shown here is derived from an EMBL/GenBank/DDBJ whole genome shotgun (WGS) entry which is preliminary data.</text>
</comment>
<proteinExistence type="predicted"/>
<dbReference type="EMBL" id="JRYR02000001">
    <property type="protein sequence ID" value="OHX64886.1"/>
    <property type="molecule type" value="Genomic_DNA"/>
</dbReference>
<keyword evidence="2" id="KW-1185">Reference proteome</keyword>
<accession>A0A1S1YV37</accession>
<dbReference type="OrthoDB" id="1162997at2"/>
<dbReference type="RefSeq" id="WP_044224695.1">
    <property type="nucleotide sequence ID" value="NZ_JRYR02000001.1"/>
</dbReference>
<protein>
    <submittedName>
        <fullName evidence="1">Uncharacterized protein</fullName>
    </submittedName>
</protein>
<organism evidence="1 2">
    <name type="scientific">Flammeovirga pacifica</name>
    <dbReference type="NCBI Taxonomy" id="915059"/>
    <lineage>
        <taxon>Bacteria</taxon>
        <taxon>Pseudomonadati</taxon>
        <taxon>Bacteroidota</taxon>
        <taxon>Cytophagia</taxon>
        <taxon>Cytophagales</taxon>
        <taxon>Flammeovirgaceae</taxon>
        <taxon>Flammeovirga</taxon>
    </lineage>
</organism>
<gene>
    <name evidence="1" type="ORF">NH26_00270</name>
</gene>
<dbReference type="Proteomes" id="UP000179797">
    <property type="component" value="Unassembled WGS sequence"/>
</dbReference>
<reference evidence="1 2" key="1">
    <citation type="journal article" date="2012" name="Int. J. Syst. Evol. Microbiol.">
        <title>Flammeovirga pacifica sp. nov., isolated from deep-sea sediment.</title>
        <authorList>
            <person name="Xu H."/>
            <person name="Fu Y."/>
            <person name="Yang N."/>
            <person name="Ding Z."/>
            <person name="Lai Q."/>
            <person name="Zeng R."/>
        </authorList>
    </citation>
    <scope>NUCLEOTIDE SEQUENCE [LARGE SCALE GENOMIC DNA]</scope>
    <source>
        <strain evidence="2">DSM 24597 / LMG 26175 / WPAGA1</strain>
    </source>
</reference>
<evidence type="ECO:0000313" key="2">
    <source>
        <dbReference type="Proteomes" id="UP000179797"/>
    </source>
</evidence>
<dbReference type="AlphaFoldDB" id="A0A1S1YV37"/>
<dbReference type="STRING" id="915059.NH26_00270"/>
<evidence type="ECO:0000313" key="1">
    <source>
        <dbReference type="EMBL" id="OHX64886.1"/>
    </source>
</evidence>
<sequence>MIKELTDLSPAEILLIENPQVKVDKLARVTFFDLILKEVLKIETNGEASKKDKKNPIVSLGKAFNSYQPLKHESIFLSVFTKDNDLKVKLSNLLKTAFEKIKNSEDYKLKYIYSDHRMKQYFKSNFFQRLLGIKVISENGINVQKEIKSELKRIKTNTTKKVKGIEETLLSLNGNIVLIPKIPTEIFELIEKKKSNFRKENSDSVWVDYGYSDLYYYNTTKNQFDLMAINDSDFIPIIESVNGFDDSSSDSGCGSDGGCGGCG</sequence>